<feature type="active site" description="Proton acceptor" evidence="9">
    <location>
        <position position="44"/>
    </location>
</feature>
<evidence type="ECO:0000256" key="7">
    <source>
        <dbReference type="ARBA" id="ARBA00023239"/>
    </source>
</evidence>
<dbReference type="Gene3D" id="3.20.20.70">
    <property type="entry name" value="Aldolase class I"/>
    <property type="match status" value="1"/>
</dbReference>
<evidence type="ECO:0000256" key="2">
    <source>
        <dbReference type="ARBA" id="ARBA00004733"/>
    </source>
</evidence>
<keyword evidence="7 9" id="KW-0456">Lyase</keyword>
<evidence type="ECO:0000256" key="4">
    <source>
        <dbReference type="ARBA" id="ARBA00022605"/>
    </source>
</evidence>
<organism evidence="11 12">
    <name type="scientific">Persephonella hydrogeniphila</name>
    <dbReference type="NCBI Taxonomy" id="198703"/>
    <lineage>
        <taxon>Bacteria</taxon>
        <taxon>Pseudomonadati</taxon>
        <taxon>Aquificota</taxon>
        <taxon>Aquificia</taxon>
        <taxon>Aquificales</taxon>
        <taxon>Hydrogenothermaceae</taxon>
        <taxon>Persephonella</taxon>
    </lineage>
</organism>
<dbReference type="PANTHER" id="PTHR43406">
    <property type="entry name" value="TRYPTOPHAN SYNTHASE, ALPHA CHAIN"/>
    <property type="match status" value="1"/>
</dbReference>
<evidence type="ECO:0000256" key="5">
    <source>
        <dbReference type="ARBA" id="ARBA00022822"/>
    </source>
</evidence>
<dbReference type="EMBL" id="OBEI01000005">
    <property type="protein sequence ID" value="SNZ08517.1"/>
    <property type="molecule type" value="Genomic_DNA"/>
</dbReference>
<dbReference type="OrthoDB" id="9804578at2"/>
<dbReference type="GO" id="GO:0004834">
    <property type="term" value="F:tryptophan synthase activity"/>
    <property type="evidence" value="ECO:0007669"/>
    <property type="project" value="UniProtKB-UniRule"/>
</dbReference>
<evidence type="ECO:0000256" key="3">
    <source>
        <dbReference type="ARBA" id="ARBA00011270"/>
    </source>
</evidence>
<comment type="pathway">
    <text evidence="2 9">Amino-acid biosynthesis; L-tryptophan biosynthesis; L-tryptophan from chorismate: step 5/5.</text>
</comment>
<dbReference type="SUPFAM" id="SSF51366">
    <property type="entry name" value="Ribulose-phoshate binding barrel"/>
    <property type="match status" value="1"/>
</dbReference>
<accession>A0A285NHQ4</accession>
<proteinExistence type="inferred from homology"/>
<keyword evidence="12" id="KW-1185">Reference proteome</keyword>
<evidence type="ECO:0000256" key="6">
    <source>
        <dbReference type="ARBA" id="ARBA00023141"/>
    </source>
</evidence>
<dbReference type="UniPathway" id="UPA00035">
    <property type="reaction ID" value="UER00044"/>
</dbReference>
<dbReference type="FunFam" id="3.20.20.70:FF:000037">
    <property type="entry name" value="Tryptophan synthase alpha chain"/>
    <property type="match status" value="1"/>
</dbReference>
<evidence type="ECO:0000256" key="9">
    <source>
        <dbReference type="HAMAP-Rule" id="MF_00131"/>
    </source>
</evidence>
<dbReference type="AlphaFoldDB" id="A0A285NHQ4"/>
<dbReference type="Proteomes" id="UP000219036">
    <property type="component" value="Unassembled WGS sequence"/>
</dbReference>
<dbReference type="Pfam" id="PF00290">
    <property type="entry name" value="Trp_syntA"/>
    <property type="match status" value="1"/>
</dbReference>
<dbReference type="InterPro" id="IPR002028">
    <property type="entry name" value="Trp_synthase_suA"/>
</dbReference>
<dbReference type="PROSITE" id="PS00167">
    <property type="entry name" value="TRP_SYNTHASE_ALPHA"/>
    <property type="match status" value="1"/>
</dbReference>
<dbReference type="NCBIfam" id="TIGR00262">
    <property type="entry name" value="trpA"/>
    <property type="match status" value="1"/>
</dbReference>
<name>A0A285NHQ4_9AQUI</name>
<dbReference type="GO" id="GO:0005829">
    <property type="term" value="C:cytosol"/>
    <property type="evidence" value="ECO:0007669"/>
    <property type="project" value="TreeGrafter"/>
</dbReference>
<gene>
    <name evidence="9" type="primary">trpA</name>
    <name evidence="11" type="ORF">SAMN06265182_1328</name>
</gene>
<dbReference type="PANTHER" id="PTHR43406:SF1">
    <property type="entry name" value="TRYPTOPHAN SYNTHASE ALPHA CHAIN, CHLOROPLASTIC"/>
    <property type="match status" value="1"/>
</dbReference>
<sequence>MHLIEETFKKKKPLICYFMAGYPSMEKSYETAKALIDSGADILEVGVPFSDPVADGPTIQVAHEKAVKDGITPVNVFELTKKIKSEYPEIPLILMTYYNPIFIIGEQKFCQLAKENGADGFIVPDLPPEEAEEFKKTANSFGLATVFLLAPTSHQERITLVGRMSDGFIYYVSLTGITGARETLPWEELEKKVSQIKQITGKKVAVGFGVSKKEHTQKLSKISDGVIVGSAIVKLQGKGDIEGIRKLVKQLKEGME</sequence>
<dbReference type="RefSeq" id="WP_097000498.1">
    <property type="nucleotide sequence ID" value="NZ_OBEI01000005.1"/>
</dbReference>
<keyword evidence="4 9" id="KW-0028">Amino-acid biosynthesis</keyword>
<feature type="active site" description="Proton acceptor" evidence="9">
    <location>
        <position position="55"/>
    </location>
</feature>
<comment type="catalytic activity">
    <reaction evidence="8 9">
        <text>(1S,2R)-1-C-(indol-3-yl)glycerol 3-phosphate + L-serine = D-glyceraldehyde 3-phosphate + L-tryptophan + H2O</text>
        <dbReference type="Rhea" id="RHEA:10532"/>
        <dbReference type="ChEBI" id="CHEBI:15377"/>
        <dbReference type="ChEBI" id="CHEBI:33384"/>
        <dbReference type="ChEBI" id="CHEBI:57912"/>
        <dbReference type="ChEBI" id="CHEBI:58866"/>
        <dbReference type="ChEBI" id="CHEBI:59776"/>
        <dbReference type="EC" id="4.2.1.20"/>
    </reaction>
</comment>
<dbReference type="InterPro" id="IPR013785">
    <property type="entry name" value="Aldolase_TIM"/>
</dbReference>
<comment type="function">
    <text evidence="1 9">The alpha subunit is responsible for the aldol cleavage of indoleglycerol phosphate to indole and glyceraldehyde 3-phosphate.</text>
</comment>
<evidence type="ECO:0000256" key="10">
    <source>
        <dbReference type="RuleBase" id="RU003662"/>
    </source>
</evidence>
<comment type="subunit">
    <text evidence="3 9">Tetramer of two alpha and two beta chains.</text>
</comment>
<dbReference type="EC" id="4.2.1.20" evidence="9"/>
<dbReference type="CDD" id="cd04724">
    <property type="entry name" value="Tryptophan_synthase_alpha"/>
    <property type="match status" value="1"/>
</dbReference>
<dbReference type="InterPro" id="IPR018204">
    <property type="entry name" value="Trp_synthase_alpha_AS"/>
</dbReference>
<dbReference type="InterPro" id="IPR011060">
    <property type="entry name" value="RibuloseP-bd_barrel"/>
</dbReference>
<comment type="similarity">
    <text evidence="9 10">Belongs to the TrpA family.</text>
</comment>
<evidence type="ECO:0000256" key="1">
    <source>
        <dbReference type="ARBA" id="ARBA00003365"/>
    </source>
</evidence>
<protein>
    <recommendedName>
        <fullName evidence="9">Tryptophan synthase alpha chain</fullName>
        <ecNumber evidence="9">4.2.1.20</ecNumber>
    </recommendedName>
</protein>
<dbReference type="HAMAP" id="MF_00131">
    <property type="entry name" value="Trp_synth_alpha"/>
    <property type="match status" value="1"/>
</dbReference>
<evidence type="ECO:0000313" key="12">
    <source>
        <dbReference type="Proteomes" id="UP000219036"/>
    </source>
</evidence>
<keyword evidence="6 9" id="KW-0057">Aromatic amino acid biosynthesis</keyword>
<evidence type="ECO:0000256" key="8">
    <source>
        <dbReference type="ARBA" id="ARBA00049047"/>
    </source>
</evidence>
<evidence type="ECO:0000313" key="11">
    <source>
        <dbReference type="EMBL" id="SNZ08517.1"/>
    </source>
</evidence>
<keyword evidence="5 9" id="KW-0822">Tryptophan biosynthesis</keyword>
<reference evidence="12" key="1">
    <citation type="submission" date="2017-09" db="EMBL/GenBank/DDBJ databases">
        <authorList>
            <person name="Varghese N."/>
            <person name="Submissions S."/>
        </authorList>
    </citation>
    <scope>NUCLEOTIDE SEQUENCE [LARGE SCALE GENOMIC DNA]</scope>
    <source>
        <strain evidence="12">DSM 15103</strain>
    </source>
</reference>